<feature type="transmembrane region" description="Helical" evidence="1">
    <location>
        <begin position="201"/>
        <end position="221"/>
    </location>
</feature>
<organism evidence="3 4">
    <name type="scientific">Streptococcus criceti HS-6</name>
    <dbReference type="NCBI Taxonomy" id="873449"/>
    <lineage>
        <taxon>Bacteria</taxon>
        <taxon>Bacillati</taxon>
        <taxon>Bacillota</taxon>
        <taxon>Bacilli</taxon>
        <taxon>Lactobacillales</taxon>
        <taxon>Streptococcaceae</taxon>
        <taxon>Streptococcus</taxon>
    </lineage>
</organism>
<evidence type="ECO:0000259" key="2">
    <source>
        <dbReference type="PROSITE" id="PS51105"/>
    </source>
</evidence>
<dbReference type="Proteomes" id="UP000004322">
    <property type="component" value="Unassembled WGS sequence"/>
</dbReference>
<feature type="transmembrane region" description="Helical" evidence="1">
    <location>
        <begin position="263"/>
        <end position="282"/>
    </location>
</feature>
<sequence>MKDTHFKRSLRFRHQLYQSFSDVFPFAMIYAWLAICQNLFVSENSFLAETCQWDFYLQEWWLFLSQTLGNALRFLMLFITAYFVASFIRHYLSFINREFYLTSLLGFFVTWLFLARMGQGLDLLGPSQPFWLLLLVIAFVFILGIKIWAFKSSALTYTGLGGVLIVICLGSNLLKRFPSFKPEYLLQMGFSNWLGDGPSHLWQVLLWSLFAIFMLIFGFLVPNALLHPYTELTVVGNNLDAALSQATDKIPHLFTLYTLKDSFAMFGGIGLLLALLLAVLIESRRRSGSHYHQLALWTLVPVIFDQNLPFLLGLPVILQPILLLPMILTTLLAEGLGALCLQMGWLNPAVYTVPNGTPSLLFGFLASNGDWRYLLVTALILILAVLAYLPFVRLILKRESQAAEWLEGED</sequence>
<dbReference type="EMBL" id="AEUV02000002">
    <property type="protein sequence ID" value="EHI73348.1"/>
    <property type="molecule type" value="Genomic_DNA"/>
</dbReference>
<feature type="transmembrane region" description="Helical" evidence="1">
    <location>
        <begin position="130"/>
        <end position="148"/>
    </location>
</feature>
<dbReference type="InterPro" id="IPR051088">
    <property type="entry name" value="PTS_Sugar-EIIC/EIIB"/>
</dbReference>
<accession>G5JN20</accession>
<dbReference type="GO" id="GO:0009401">
    <property type="term" value="P:phosphoenolpyruvate-dependent sugar phosphotransferase system"/>
    <property type="evidence" value="ECO:0007669"/>
    <property type="project" value="InterPro"/>
</dbReference>
<feature type="transmembrane region" description="Helical" evidence="1">
    <location>
        <begin position="60"/>
        <end position="87"/>
    </location>
</feature>
<name>G5JN20_STRCG</name>
<dbReference type="PANTHER" id="PTHR33989:SF4">
    <property type="entry name" value="PTS SYSTEM N,N'-DIACETYLCHITOBIOSE-SPECIFIC EIIC COMPONENT"/>
    <property type="match status" value="1"/>
</dbReference>
<evidence type="ECO:0000313" key="4">
    <source>
        <dbReference type="Proteomes" id="UP000004322"/>
    </source>
</evidence>
<proteinExistence type="predicted"/>
<feature type="transmembrane region" description="Helical" evidence="1">
    <location>
        <begin position="20"/>
        <end position="40"/>
    </location>
</feature>
<comment type="caution">
    <text evidence="3">The sequence shown here is derived from an EMBL/GenBank/DDBJ whole genome shotgun (WGS) entry which is preliminary data.</text>
</comment>
<dbReference type="OrthoDB" id="1651152at2"/>
<dbReference type="PROSITE" id="PS51105">
    <property type="entry name" value="PTS_EIIC_TYPE_3"/>
    <property type="match status" value="1"/>
</dbReference>
<gene>
    <name evidence="3" type="ORF">STRCR_1352</name>
</gene>
<keyword evidence="1" id="KW-0812">Transmembrane</keyword>
<protein>
    <submittedName>
        <fullName evidence="3">Membrane protein</fullName>
    </submittedName>
</protein>
<evidence type="ECO:0000313" key="3">
    <source>
        <dbReference type="EMBL" id="EHI73348.1"/>
    </source>
</evidence>
<keyword evidence="4" id="KW-1185">Reference proteome</keyword>
<evidence type="ECO:0000256" key="1">
    <source>
        <dbReference type="SAM" id="Phobius"/>
    </source>
</evidence>
<reference evidence="3" key="1">
    <citation type="submission" date="2011-07" db="EMBL/GenBank/DDBJ databases">
        <authorList>
            <person name="Stanhope M.J."/>
            <person name="Durkin A.S."/>
            <person name="Hostetler J."/>
            <person name="Kim M."/>
            <person name="Radune D."/>
            <person name="Singh I."/>
            <person name="Town C.D."/>
        </authorList>
    </citation>
    <scope>NUCLEOTIDE SEQUENCE [LARGE SCALE GENOMIC DNA]</scope>
    <source>
        <strain evidence="3">HS-6</strain>
    </source>
</reference>
<feature type="transmembrane region" description="Helical" evidence="1">
    <location>
        <begin position="321"/>
        <end position="345"/>
    </location>
</feature>
<feature type="transmembrane region" description="Helical" evidence="1">
    <location>
        <begin position="371"/>
        <end position="391"/>
    </location>
</feature>
<keyword evidence="1" id="KW-1133">Transmembrane helix</keyword>
<dbReference type="PANTHER" id="PTHR33989">
    <property type="match status" value="1"/>
</dbReference>
<dbReference type="GO" id="GO:0016020">
    <property type="term" value="C:membrane"/>
    <property type="evidence" value="ECO:0007669"/>
    <property type="project" value="InterPro"/>
</dbReference>
<keyword evidence="1" id="KW-0472">Membrane</keyword>
<feature type="domain" description="PTS EIIC type-3" evidence="2">
    <location>
        <begin position="1"/>
        <end position="391"/>
    </location>
</feature>
<dbReference type="AlphaFoldDB" id="G5JN20"/>
<dbReference type="InterPro" id="IPR004501">
    <property type="entry name" value="PTS_EIIC_3"/>
</dbReference>
<feature type="transmembrane region" description="Helical" evidence="1">
    <location>
        <begin position="294"/>
        <end position="314"/>
    </location>
</feature>
<feature type="transmembrane region" description="Helical" evidence="1">
    <location>
        <begin position="155"/>
        <end position="174"/>
    </location>
</feature>
<feature type="transmembrane region" description="Helical" evidence="1">
    <location>
        <begin position="99"/>
        <end position="118"/>
    </location>
</feature>
<dbReference type="RefSeq" id="WP_004225137.1">
    <property type="nucleotide sequence ID" value="NZ_AEUV02000002.1"/>
</dbReference>
<dbReference type="eggNOG" id="COG1455">
    <property type="taxonomic scope" value="Bacteria"/>
</dbReference>
<dbReference type="GO" id="GO:0008982">
    <property type="term" value="F:protein-N(PI)-phosphohistidine-sugar phosphotransferase activity"/>
    <property type="evidence" value="ECO:0007669"/>
    <property type="project" value="InterPro"/>
</dbReference>
<dbReference type="STRING" id="873449.STRCR_1352"/>